<comment type="caution">
    <text evidence="2">The sequence shown here is derived from an EMBL/GenBank/DDBJ whole genome shotgun (WGS) entry which is preliminary data.</text>
</comment>
<feature type="compositionally biased region" description="Basic and acidic residues" evidence="1">
    <location>
        <begin position="186"/>
        <end position="198"/>
    </location>
</feature>
<keyword evidence="3" id="KW-1185">Reference proteome</keyword>
<feature type="compositionally biased region" description="Low complexity" evidence="1">
    <location>
        <begin position="1"/>
        <end position="24"/>
    </location>
</feature>
<dbReference type="AlphaFoldDB" id="A0A5J4Z5S6"/>
<evidence type="ECO:0000313" key="2">
    <source>
        <dbReference type="EMBL" id="KAA8498442.1"/>
    </source>
</evidence>
<protein>
    <submittedName>
        <fullName evidence="2">Uncharacterized protein</fullName>
    </submittedName>
</protein>
<reference evidence="3" key="1">
    <citation type="journal article" date="2019" name="Nat. Commun.">
        <title>Expansion of phycobilisome linker gene families in mesophilic red algae.</title>
        <authorList>
            <person name="Lee J."/>
            <person name="Kim D."/>
            <person name="Bhattacharya D."/>
            <person name="Yoon H.S."/>
        </authorList>
    </citation>
    <scope>NUCLEOTIDE SEQUENCE [LARGE SCALE GENOMIC DNA]</scope>
    <source>
        <strain evidence="3">CCMP 1328</strain>
    </source>
</reference>
<gene>
    <name evidence="2" type="ORF">FVE85_6027</name>
</gene>
<dbReference type="Proteomes" id="UP000324585">
    <property type="component" value="Unassembled WGS sequence"/>
</dbReference>
<accession>A0A5J4Z5S6</accession>
<evidence type="ECO:0000256" key="1">
    <source>
        <dbReference type="SAM" id="MobiDB-lite"/>
    </source>
</evidence>
<name>A0A5J4Z5S6_PORPP</name>
<sequence>MQNKSASALDGADAADAAQPHSSSTYEFRFRTTGLATPCATPVMMRRVRLGGNGSRDAAWSPDFNTSPPPPAALSRFLQLALHDEKGNETASLRAWEKQNSASASAVPNRLPAKPRSSLPSNFFALNSTGSSDVFSIETAGTKRRVGALRSVFDSEDELLTDNFRTAKRFAAAQLASDMSSLSLDARAEESDTDKEGGADDSDGDISSCTASVAASRPRHGILVSRKRSSRVSSPLASFRMQSRSRGPLRHLVAPSSPSSSERSDRYYEALATASGPLYSSETSILVYRPPVMRCPVVDDAASTLSEELETRPVRLHSSLAHTEWQTGVVHAVQYASAGTGRTCSSPEPGVGRPAKDDEELDDASALSPRHERPQQHQYTCIVSYHPQCP</sequence>
<evidence type="ECO:0000313" key="3">
    <source>
        <dbReference type="Proteomes" id="UP000324585"/>
    </source>
</evidence>
<feature type="region of interest" description="Disordered" evidence="1">
    <location>
        <begin position="339"/>
        <end position="379"/>
    </location>
</feature>
<dbReference type="EMBL" id="VRMN01000001">
    <property type="protein sequence ID" value="KAA8498442.1"/>
    <property type="molecule type" value="Genomic_DNA"/>
</dbReference>
<feature type="compositionally biased region" description="Basic residues" evidence="1">
    <location>
        <begin position="217"/>
        <end position="230"/>
    </location>
</feature>
<proteinExistence type="predicted"/>
<organism evidence="2 3">
    <name type="scientific">Porphyridium purpureum</name>
    <name type="common">Red alga</name>
    <name type="synonym">Porphyridium cruentum</name>
    <dbReference type="NCBI Taxonomy" id="35688"/>
    <lineage>
        <taxon>Eukaryota</taxon>
        <taxon>Rhodophyta</taxon>
        <taxon>Bangiophyceae</taxon>
        <taxon>Porphyridiales</taxon>
        <taxon>Porphyridiaceae</taxon>
        <taxon>Porphyridium</taxon>
    </lineage>
</organism>
<feature type="region of interest" description="Disordered" evidence="1">
    <location>
        <begin position="184"/>
        <end position="265"/>
    </location>
</feature>
<feature type="region of interest" description="Disordered" evidence="1">
    <location>
        <begin position="1"/>
        <end position="25"/>
    </location>
</feature>